<accession>A0A0A8ZNY3</accession>
<reference evidence="1" key="1">
    <citation type="submission" date="2014-09" db="EMBL/GenBank/DDBJ databases">
        <authorList>
            <person name="Magalhaes I.L.F."/>
            <person name="Oliveira U."/>
            <person name="Santos F.R."/>
            <person name="Vidigal T.H.D.A."/>
            <person name="Brescovit A.D."/>
            <person name="Santos A.J."/>
        </authorList>
    </citation>
    <scope>NUCLEOTIDE SEQUENCE</scope>
    <source>
        <tissue evidence="1">Shoot tissue taken approximately 20 cm above the soil surface</tissue>
    </source>
</reference>
<proteinExistence type="predicted"/>
<dbReference type="AlphaFoldDB" id="A0A0A8ZNY3"/>
<evidence type="ECO:0000313" key="1">
    <source>
        <dbReference type="EMBL" id="JAD39413.1"/>
    </source>
</evidence>
<reference evidence="1" key="2">
    <citation type="journal article" date="2015" name="Data Brief">
        <title>Shoot transcriptome of the giant reed, Arundo donax.</title>
        <authorList>
            <person name="Barrero R.A."/>
            <person name="Guerrero F.D."/>
            <person name="Moolhuijzen P."/>
            <person name="Goolsby J.A."/>
            <person name="Tidwell J."/>
            <person name="Bellgard S.E."/>
            <person name="Bellgard M.I."/>
        </authorList>
    </citation>
    <scope>NUCLEOTIDE SEQUENCE</scope>
    <source>
        <tissue evidence="1">Shoot tissue taken approximately 20 cm above the soil surface</tissue>
    </source>
</reference>
<sequence length="87" mass="9556">MIKLQLKSEEDAAVACATQSLPASPPNAVVLKDSSEDKRNSENWSDFEVAFEETSLAASRLQDTQLDFRAFNCAPFEPSEVLIVYSG</sequence>
<name>A0A0A8ZNY3_ARUDO</name>
<protein>
    <submittedName>
        <fullName evidence="1">Uncharacterized protein</fullName>
    </submittedName>
</protein>
<organism evidence="1">
    <name type="scientific">Arundo donax</name>
    <name type="common">Giant reed</name>
    <name type="synonym">Donax arundinaceus</name>
    <dbReference type="NCBI Taxonomy" id="35708"/>
    <lineage>
        <taxon>Eukaryota</taxon>
        <taxon>Viridiplantae</taxon>
        <taxon>Streptophyta</taxon>
        <taxon>Embryophyta</taxon>
        <taxon>Tracheophyta</taxon>
        <taxon>Spermatophyta</taxon>
        <taxon>Magnoliopsida</taxon>
        <taxon>Liliopsida</taxon>
        <taxon>Poales</taxon>
        <taxon>Poaceae</taxon>
        <taxon>PACMAD clade</taxon>
        <taxon>Arundinoideae</taxon>
        <taxon>Arundineae</taxon>
        <taxon>Arundo</taxon>
    </lineage>
</organism>
<dbReference type="EMBL" id="GBRH01258482">
    <property type="protein sequence ID" value="JAD39413.1"/>
    <property type="molecule type" value="Transcribed_RNA"/>
</dbReference>